<evidence type="ECO:0008006" key="3">
    <source>
        <dbReference type="Google" id="ProtNLM"/>
    </source>
</evidence>
<dbReference type="EMBL" id="JBAWTH010000142">
    <property type="protein sequence ID" value="KAL2275104.1"/>
    <property type="molecule type" value="Genomic_DNA"/>
</dbReference>
<proteinExistence type="predicted"/>
<accession>A0ABR4DY62</accession>
<evidence type="ECO:0000313" key="2">
    <source>
        <dbReference type="Proteomes" id="UP001600888"/>
    </source>
</evidence>
<comment type="caution">
    <text evidence="1">The sequence shown here is derived from an EMBL/GenBank/DDBJ whole genome shotgun (WGS) entry which is preliminary data.</text>
</comment>
<organism evidence="1 2">
    <name type="scientific">Diaporthe vaccinii</name>
    <dbReference type="NCBI Taxonomy" id="105482"/>
    <lineage>
        <taxon>Eukaryota</taxon>
        <taxon>Fungi</taxon>
        <taxon>Dikarya</taxon>
        <taxon>Ascomycota</taxon>
        <taxon>Pezizomycotina</taxon>
        <taxon>Sordariomycetes</taxon>
        <taxon>Sordariomycetidae</taxon>
        <taxon>Diaporthales</taxon>
        <taxon>Diaporthaceae</taxon>
        <taxon>Diaporthe</taxon>
        <taxon>Diaporthe eres species complex</taxon>
    </lineage>
</organism>
<dbReference type="Proteomes" id="UP001600888">
    <property type="component" value="Unassembled WGS sequence"/>
</dbReference>
<reference evidence="1 2" key="1">
    <citation type="submission" date="2024-03" db="EMBL/GenBank/DDBJ databases">
        <title>A high-quality draft genome sequence of Diaporthe vaccinii, a causative agent of upright dieback and viscid rot disease in cranberry plants.</title>
        <authorList>
            <person name="Sarrasin M."/>
            <person name="Lang B.F."/>
            <person name="Burger G."/>
        </authorList>
    </citation>
    <scope>NUCLEOTIDE SEQUENCE [LARGE SCALE GENOMIC DNA]</scope>
    <source>
        <strain evidence="1 2">IS7</strain>
    </source>
</reference>
<gene>
    <name evidence="1" type="ORF">FJTKL_02552</name>
</gene>
<name>A0ABR4DY62_9PEZI</name>
<protein>
    <recommendedName>
        <fullName evidence="3">Secreted protein</fullName>
    </recommendedName>
</protein>
<keyword evidence="2" id="KW-1185">Reference proteome</keyword>
<evidence type="ECO:0000313" key="1">
    <source>
        <dbReference type="EMBL" id="KAL2275104.1"/>
    </source>
</evidence>
<sequence>MGMPFATAAPVNWAGLDVVGDAPPLPVRVALLPPDEPPPVAVAVAEDLELLDGEEPPLPALVGVEPPPPPPLALVQLPWAKLAWFCWRVEVKPATRFWAMDWASWGTFETTASMRAWESVDKPWDCCRTVSQRPACSMADFLPARLVTRVWALDCRPCTVDCSDTASVSVSWSVPCTVLVPDLMVLDRSLDADVRAPASPLKLWAASLRAVSLVETSPMTPWMVARSRSSTTLGRLVAHAPAAMAARVSEYFMMDLWRVDFRRQRVLGLCKLGLVRKL</sequence>